<proteinExistence type="predicted"/>
<reference evidence="1" key="1">
    <citation type="submission" date="2025-08" db="UniProtKB">
        <authorList>
            <consortium name="Ensembl"/>
        </authorList>
    </citation>
    <scope>IDENTIFICATION</scope>
</reference>
<name>A0A8C6ABV7_MARMA</name>
<accession>A0A8C6ABV7</accession>
<evidence type="ECO:0000313" key="2">
    <source>
        <dbReference type="Proteomes" id="UP000694407"/>
    </source>
</evidence>
<dbReference type="AlphaFoldDB" id="A0A8C6ABV7"/>
<evidence type="ECO:0000313" key="1">
    <source>
        <dbReference type="Ensembl" id="ENSMMMP00000025966.1"/>
    </source>
</evidence>
<dbReference type="Ensembl" id="ENSMMMT00000029390.1">
    <property type="protein sequence ID" value="ENSMMMP00000025966.1"/>
    <property type="gene ID" value="ENSMMMG00000022750.1"/>
</dbReference>
<keyword evidence="2" id="KW-1185">Reference proteome</keyword>
<reference evidence="1" key="2">
    <citation type="submission" date="2025-09" db="UniProtKB">
        <authorList>
            <consortium name="Ensembl"/>
        </authorList>
    </citation>
    <scope>IDENTIFICATION</scope>
</reference>
<sequence>REDKAPKIAENKGTWKSGKLEILPKENLIKFSKREMMLITEIKLIKERSALRTTLLTCP</sequence>
<protein>
    <submittedName>
        <fullName evidence="1">Uncharacterized protein</fullName>
    </submittedName>
</protein>
<organism evidence="1 2">
    <name type="scientific">Marmota marmota marmota</name>
    <name type="common">Alpine marmot</name>
    <dbReference type="NCBI Taxonomy" id="9994"/>
    <lineage>
        <taxon>Eukaryota</taxon>
        <taxon>Metazoa</taxon>
        <taxon>Chordata</taxon>
        <taxon>Craniata</taxon>
        <taxon>Vertebrata</taxon>
        <taxon>Euteleostomi</taxon>
        <taxon>Mammalia</taxon>
        <taxon>Eutheria</taxon>
        <taxon>Euarchontoglires</taxon>
        <taxon>Glires</taxon>
        <taxon>Rodentia</taxon>
        <taxon>Sciuromorpha</taxon>
        <taxon>Sciuridae</taxon>
        <taxon>Xerinae</taxon>
        <taxon>Marmotini</taxon>
        <taxon>Marmota</taxon>
    </lineage>
</organism>
<dbReference type="Proteomes" id="UP000694407">
    <property type="component" value="Unplaced"/>
</dbReference>